<evidence type="ECO:0000256" key="2">
    <source>
        <dbReference type="ARBA" id="ARBA00023033"/>
    </source>
</evidence>
<gene>
    <name evidence="4" type="ORF">DF037_01655</name>
</gene>
<evidence type="ECO:0000313" key="5">
    <source>
        <dbReference type="Proteomes" id="UP000269271"/>
    </source>
</evidence>
<reference evidence="4 5" key="1">
    <citation type="submission" date="2018-08" db="EMBL/GenBank/DDBJ databases">
        <title>Comparative analysis of Burkholderia isolates from Puerto Rico.</title>
        <authorList>
            <person name="Hall C."/>
            <person name="Sahl J."/>
            <person name="Wagner D."/>
        </authorList>
    </citation>
    <scope>NUCLEOTIDE SEQUENCE [LARGE SCALE GENOMIC DNA]</scope>
    <source>
        <strain evidence="4 5">Bp9001</strain>
    </source>
</reference>
<keyword evidence="2" id="KW-0503">Monooxygenase</keyword>
<dbReference type="GO" id="GO:0004497">
    <property type="term" value="F:monooxygenase activity"/>
    <property type="evidence" value="ECO:0007669"/>
    <property type="project" value="UniProtKB-KW"/>
</dbReference>
<dbReference type="SUPFAM" id="SSF51905">
    <property type="entry name" value="FAD/NAD(P)-binding domain"/>
    <property type="match status" value="1"/>
</dbReference>
<name>A0A3N8RPW5_9BURK</name>
<proteinExistence type="predicted"/>
<dbReference type="Pfam" id="PF01494">
    <property type="entry name" value="FAD_binding_3"/>
    <property type="match status" value="1"/>
</dbReference>
<sequence>MAMRVVIIGAGIGGLTAALALLKNGCDVEVLERARDLKEIGAGLTLSPNGTRILYGLGLKEPVDDLAVRSQKRELRLWNTGESWTLPDQGSTSEARYGAPYMLMHRGDLHSLLVEAVRREKPNAIRTHAACVDVVHDGRAFEVVLESGERLTGDVLVGADGIHSVVRQKVHGQSTPQYAGNIFWRGMVPIDAVPARERDISGSWISPNGNVTMYPVRKGTLLNFVGTVKCPDWSPASWTEQGTKEECLRDFEGWHPNIRAIISQIDIPYKWGSFLYETGKKWTSGRVTLLGDACHAMPPSLGQGANMAMEDAIVLSRCLDASVDDPDTALKRYEHARLARATAVVDKSWAQSRRRHNAALALPEAASAYISEHWAPGRVKEWYDWIYEYDAFSTAI</sequence>
<accession>A0A3N8RPW5</accession>
<comment type="caution">
    <text evidence="4">The sequence shown here is derived from an EMBL/GenBank/DDBJ whole genome shotgun (WGS) entry which is preliminary data.</text>
</comment>
<evidence type="ECO:0000313" key="4">
    <source>
        <dbReference type="EMBL" id="RQT37460.1"/>
    </source>
</evidence>
<dbReference type="InterPro" id="IPR050493">
    <property type="entry name" value="FAD-dep_Monooxygenase_BioMet"/>
</dbReference>
<dbReference type="AlphaFoldDB" id="A0A3N8RPW5"/>
<feature type="domain" description="FAD-binding" evidence="3">
    <location>
        <begin position="4"/>
        <end position="348"/>
    </location>
</feature>
<dbReference type="PANTHER" id="PTHR13789:SF309">
    <property type="entry name" value="PUTATIVE (AFU_ORTHOLOGUE AFUA_6G14510)-RELATED"/>
    <property type="match status" value="1"/>
</dbReference>
<keyword evidence="1" id="KW-0560">Oxidoreductase</keyword>
<dbReference type="RefSeq" id="WP_124615936.1">
    <property type="nucleotide sequence ID" value="NZ_QTQX01000001.1"/>
</dbReference>
<evidence type="ECO:0000259" key="3">
    <source>
        <dbReference type="Pfam" id="PF01494"/>
    </source>
</evidence>
<dbReference type="Gene3D" id="3.50.50.60">
    <property type="entry name" value="FAD/NAD(P)-binding domain"/>
    <property type="match status" value="1"/>
</dbReference>
<dbReference type="SUPFAM" id="SSF54373">
    <property type="entry name" value="FAD-linked reductases, C-terminal domain"/>
    <property type="match status" value="1"/>
</dbReference>
<dbReference type="PANTHER" id="PTHR13789">
    <property type="entry name" value="MONOOXYGENASE"/>
    <property type="match status" value="1"/>
</dbReference>
<dbReference type="InterPro" id="IPR036188">
    <property type="entry name" value="FAD/NAD-bd_sf"/>
</dbReference>
<dbReference type="GO" id="GO:0071949">
    <property type="term" value="F:FAD binding"/>
    <property type="evidence" value="ECO:0007669"/>
    <property type="project" value="InterPro"/>
</dbReference>
<organism evidence="4 5">
    <name type="scientific">Burkholderia contaminans</name>
    <dbReference type="NCBI Taxonomy" id="488447"/>
    <lineage>
        <taxon>Bacteria</taxon>
        <taxon>Pseudomonadati</taxon>
        <taxon>Pseudomonadota</taxon>
        <taxon>Betaproteobacteria</taxon>
        <taxon>Burkholderiales</taxon>
        <taxon>Burkholderiaceae</taxon>
        <taxon>Burkholderia</taxon>
        <taxon>Burkholderia cepacia complex</taxon>
    </lineage>
</organism>
<evidence type="ECO:0000256" key="1">
    <source>
        <dbReference type="ARBA" id="ARBA00023002"/>
    </source>
</evidence>
<dbReference type="InterPro" id="IPR002938">
    <property type="entry name" value="FAD-bd"/>
</dbReference>
<protein>
    <submittedName>
        <fullName evidence="4">FAD-dependent oxidoreductase</fullName>
    </submittedName>
</protein>
<dbReference type="PRINTS" id="PR00420">
    <property type="entry name" value="RNGMNOXGNASE"/>
</dbReference>
<dbReference type="EMBL" id="QTQX01000001">
    <property type="protein sequence ID" value="RQT37460.1"/>
    <property type="molecule type" value="Genomic_DNA"/>
</dbReference>
<dbReference type="Proteomes" id="UP000269271">
    <property type="component" value="Unassembled WGS sequence"/>
</dbReference>